<dbReference type="Pfam" id="PF07691">
    <property type="entry name" value="PA14"/>
    <property type="match status" value="2"/>
</dbReference>
<reference evidence="5 6" key="1">
    <citation type="journal article" date="2012" name="Genome Biol.">
        <title>Genome and low-iron response of an oceanic diatom adapted to chronic iron limitation.</title>
        <authorList>
            <person name="Lommer M."/>
            <person name="Specht M."/>
            <person name="Roy A.S."/>
            <person name="Kraemer L."/>
            <person name="Andreson R."/>
            <person name="Gutowska M.A."/>
            <person name="Wolf J."/>
            <person name="Bergner S.V."/>
            <person name="Schilhabel M.B."/>
            <person name="Klostermeier U.C."/>
            <person name="Beiko R.G."/>
            <person name="Rosenstiel P."/>
            <person name="Hippler M."/>
            <person name="Laroche J."/>
        </authorList>
    </citation>
    <scope>NUCLEOTIDE SEQUENCE [LARGE SCALE GENOMIC DNA]</scope>
    <source>
        <strain evidence="5 6">CCMP1005</strain>
    </source>
</reference>
<name>K0SEM3_THAOC</name>
<evidence type="ECO:0000313" key="5">
    <source>
        <dbReference type="EMBL" id="EJK59396.1"/>
    </source>
</evidence>
<dbReference type="SMART" id="SM00060">
    <property type="entry name" value="FN3"/>
    <property type="match status" value="7"/>
</dbReference>
<evidence type="ECO:0000259" key="4">
    <source>
        <dbReference type="PROSITE" id="PS51820"/>
    </source>
</evidence>
<dbReference type="EMBL" id="AGNL01022974">
    <property type="protein sequence ID" value="EJK59396.1"/>
    <property type="molecule type" value="Genomic_DNA"/>
</dbReference>
<evidence type="ECO:0000259" key="3">
    <source>
        <dbReference type="PROSITE" id="PS50853"/>
    </source>
</evidence>
<dbReference type="SUPFAM" id="SSF56988">
    <property type="entry name" value="Anthrax protective antigen"/>
    <property type="match status" value="3"/>
</dbReference>
<feature type="domain" description="Fibronectin type-III" evidence="3">
    <location>
        <begin position="4411"/>
        <end position="4506"/>
    </location>
</feature>
<dbReference type="Gene3D" id="2.60.40.10">
    <property type="entry name" value="Immunoglobulins"/>
    <property type="match status" value="10"/>
</dbReference>
<evidence type="ECO:0000313" key="6">
    <source>
        <dbReference type="Proteomes" id="UP000266841"/>
    </source>
</evidence>
<dbReference type="InterPro" id="IPR050964">
    <property type="entry name" value="Striated_Muscle_Regulatory"/>
</dbReference>
<dbReference type="InterPro" id="IPR013783">
    <property type="entry name" value="Ig-like_fold"/>
</dbReference>
<feature type="domain" description="Fibronectin type-III" evidence="3">
    <location>
        <begin position="3723"/>
        <end position="3836"/>
    </location>
</feature>
<proteinExistence type="predicted"/>
<keyword evidence="6" id="KW-1185">Reference proteome</keyword>
<dbReference type="PROSITE" id="PS50853">
    <property type="entry name" value="FN3"/>
    <property type="match status" value="3"/>
</dbReference>
<dbReference type="PANTHER" id="PTHR13817">
    <property type="entry name" value="TITIN"/>
    <property type="match status" value="1"/>
</dbReference>
<dbReference type="SUPFAM" id="SSF49265">
    <property type="entry name" value="Fibronectin type III"/>
    <property type="match status" value="4"/>
</dbReference>
<comment type="caution">
    <text evidence="5">The sequence shown here is derived from an EMBL/GenBank/DDBJ whole genome shotgun (WGS) entry which is preliminary data.</text>
</comment>
<feature type="domain" description="PA14" evidence="4">
    <location>
        <begin position="3102"/>
        <end position="3242"/>
    </location>
</feature>
<dbReference type="InterPro" id="IPR036116">
    <property type="entry name" value="FN3_sf"/>
</dbReference>
<dbReference type="PROSITE" id="PS51820">
    <property type="entry name" value="PA14"/>
    <property type="match status" value="3"/>
</dbReference>
<organism evidence="5 6">
    <name type="scientific">Thalassiosira oceanica</name>
    <name type="common">Marine diatom</name>
    <dbReference type="NCBI Taxonomy" id="159749"/>
    <lineage>
        <taxon>Eukaryota</taxon>
        <taxon>Sar</taxon>
        <taxon>Stramenopiles</taxon>
        <taxon>Ochrophyta</taxon>
        <taxon>Bacillariophyta</taxon>
        <taxon>Coscinodiscophyceae</taxon>
        <taxon>Thalassiosirophycidae</taxon>
        <taxon>Thalassiosirales</taxon>
        <taxon>Thalassiosiraceae</taxon>
        <taxon>Thalassiosira</taxon>
    </lineage>
</organism>
<accession>K0SEM3</accession>
<dbReference type="Gene3D" id="2.60.120.380">
    <property type="match status" value="1"/>
</dbReference>
<dbReference type="SUPFAM" id="SSF81296">
    <property type="entry name" value="E set domains"/>
    <property type="match status" value="4"/>
</dbReference>
<protein>
    <recommendedName>
        <fullName evidence="7">PA14 domain-containing protein</fullName>
    </recommendedName>
</protein>
<dbReference type="Gene3D" id="3.90.182.10">
    <property type="entry name" value="Toxin - Anthrax Protective Antigen,domain 1"/>
    <property type="match status" value="2"/>
</dbReference>
<dbReference type="CDD" id="cd00063">
    <property type="entry name" value="FN3"/>
    <property type="match status" value="4"/>
</dbReference>
<dbReference type="InterPro" id="IPR011658">
    <property type="entry name" value="PA14_dom"/>
</dbReference>
<dbReference type="InterPro" id="IPR003961">
    <property type="entry name" value="FN3_dom"/>
</dbReference>
<sequence>MRGWAKAVAFGVALSAETDANPLSLGDTIKVGGRIHTVADGNTLVNGTVLLSAPYTGETRGSVSVFKRVKSSLRKISNLEGGDIFFSELWTSPLLDGSHAWYSDGGVSTYNPLLHIEQRVSVPSGVGPFHLSMDTSEDQPFGRIDGSKSQTSDISVDSRLDLIDALTDLPNVGRVDVSRVDEEDDHASHYVVTFRDVYGEYPLLSASDPSVAIARNNGRFSATEIQTVTLSSDKPFVYEVQSVSCANDTPSIELSFMSGPKTGSFFCNFANAEAAQAAVQLLEDELNSLPNLTARVDPLVSGDGNEGSPWRFEVTILEPVGPLPLLESDTASVSQVVQGESTLSGTVVMSYQGAYTSDIAFDASPKEIKYKLEELETINEVNVRRNDIYTGYQWAISFTGDAGNLPMLRVHDNKFEVQQILTLGGIPTPLGGMFSLRYNDEETSLVPHDSSADVLKSALEALPSIDHVDVAFEELENGQCSWLVTFRLPERPALLTMNTASISGTLAAATVEVAVEAQSPSLLASAGSPPSMAVEEQVSGLPSYTAKYRAEEAGSYSLAVLQLERGGLSATYYDNQWLLEEAVVERIDPTVNFNWGPGLITQYGRDYVSARWWGKVRPETTEEYTFFLRADDGARLYLDHVLLIDAWESSSRTVEQRATVELAAGNFHDVKVEYREVTGDASIRLEWSSRSVGKQIVPSDQLFFPSHIVGSPFSTEISPGAADYPHSGFIDVDGQDRSATVAGQRTTFFLQARDSGGNDKLTPAGDSSRMGVDSQQFTVEIIGDHGSVAGEVTYIDNGQYQVRAVRDVAFSNDLQSLTQRLYLKVDYTVLKSGSYQVYVKTGGTDIYCGLGEEARCSPFELTVLPGRTFPPACEVESSHDPIDGIVEARVGDSTRLYLQTKDVFGNNRQTGGDDVRVSFRSTANPDVVYRGHVLDQNDGSYRLSYSIPLAGSYDVSITVAGERVQYCVGPTGDKRWDNRQFDGNNVYVSPSFCSLNDELSLTVIHRELHGASSSLVGDGSDSNGLSSAVVGVETGFVIEARDQFGNLRSGSGTTNIEMSGDGSDDVFFVSLVGPNNSVVETSTAVQILTSTDSSVQGEFRLFFGGDTSHDMPHDISGPAMQTVLSMMHGGLSVEVVRSTSASGYVWEITFLDHLDLWSKSPLAVRRGSNGLDGVSNTLTVTKRASAGMYPVRFTLWETGMYELSVFSDGALVSGGSYSLEAVNGGPRASSSTASGAGLMAGVAGETSTFEISIRDSRRSEVQAVVAAAEVIDFINEKQQIYIQTHSGGTFQLDFRGQRTSEIEVGVSTLDDLESALEALSSVGDVSITSDGTLDAIQTGDIVDVEFLTERGPLPLISTTGTDLVARTVHGEAPYRPERQSFECDASGGYVILTYRSELATLDFNDSLETAQAKLSAMFGRSVVVHSDHASYVCDSAPFIVDFPIAMGDVETPTISFDALENGSLSLFGNGEDNVGAVDGNTPIMGSFTLSFNGEETSPLDVGATASAVKEALENLDAVGLVSVEKDSFGPASIFSVWSITFASETSGGYNPHLGGPLNIGDLPELRVDSSMLTHVAGATQLQQVPEVKVVEVSKGSAGNLIGDLQGVEVGVSLTHVLAGDTGIGMYEVHVLTCAYSEDASNPAGSFELKMMDSSIQVEGQTALSDLKILIRDGLGTSRLISTAGSTHATVCHFDPSNPQTAMTKLTFNEEDGPLPPFEVGSIQGLMGVSVSNPIDSIDGLEYVGGGKILVSYTPRLSGHYAATIQVGNEDIWSDLSSGVTIHPAAPSALHTTHNSNVAAVSGTKQTFNLMARDRFENRIINTMPLDSLIVSIEGTSNDCSGDPNRQEIPRLDIEQLEIGSPDGHYTVSYTPTLAGLYRSNLKMRSQGGLLATYFRSQYFSQPMLRVDKTSKVPPYQDASWCPVNEDCDSTRLDSTISFDWGLGSPFPTSYEFPMDSFSVVWDGEVRAEQTDDYTFSVRCLNGGVRLTIGDYPLLIDNLPHANADILVSQPIELIENEYYTIKVEYMHSNDEALIELEWESPTLQRETVPSRVLFYARHLKNSPYLIQSSPGDIAVTSSAQGDGTSSCTALEECSFVVQTRDANDNNRYNDGSDPGFEVTIIGTGGWAGEGRNNSVVATGDPIAVASEVTSNDWQYLGEADVTHLSMEVRTASSFAGIVKRGDRLVIDGMPYSVSSSGSFDSTSVPLASPFLGRSASNVPVFRSSKICNSDEDGTGTHAVTYTPSVMGTYEIDVKLPPKREVQRITSHTASHAPLTGSFVLSYEGAETNAIAFDANGEEMQLALGAIEAIESVEVLVTDCVDPAVTCTWTVTFPSLVDHDISLLEADTVALGGDSSGIDIVSVVKGQDSSSIRGFPRAVQVLPNVAFPAKTTAYGRGLVTATAGSVATFSIQPKDEYGNDVSTTGQSVPFAVFVYPEENGVDSPYPVTRGTVTRSDDGLYAVEYVPKLSGYHTVAVVQSIACAQQKVTSRFNTRARGGTFVLELGSLKSPPIAWDAPEETIKTLLESSMASVSSFDVQKVSHGLLNFQYFIRFETLLGEAPLFQVDASSLTGNSGDWTVESVVEGRFQHIKPGFLSTPEIQLVTIESGAANSSFFLSFKGQTTEPLPVSASASQIEQALETLSTVGDIDVEEDGLQVWKVTFKATTTFRSLTNYGNLPLLIATSHGDASVRVDTLEDGRSPFRVHVKPAESRAAKTTAYDYDGVASFEGLSTGVYKTESHFFVQARDEFANAVDDGPLREVQIVETISSSQIAGFFELTAMGRTARFDASASVAEVEKDLRSLGLGLVDVTSNSAKDLIVGKTVSVTKGLATITPSAALSEFIVGDWIRIEEDGRLFTISEMSQVPPYTITLSSPYLGSTDEMLNVYQHGTPLDRRGYQYILSFDAVLGDLQEIEVDGTLLEGDAEISVTSCNLNVSQLIVIQPSDERYQVEGHFYLIYGDYQTRTRLMDIEVTSEEMKTAIIEDIDQIHSIEIASGANGGTRSWSIELISFDGAPQLLFPEANHLLVNGLATVENDCPVASSHDPLYTASSVAGRQGQNYFVAIDGQSLSMNGSIEHLENGRYSASYVTPRVDNYNLSVLEASPGGLTGHYYDNRLLATTPSQTRVDWSINFDWEQGNEIVSFTSVRWAGYVRPAFSERYKFIAEVNAGIRLKVGNNLLIDKYEAEVQNQSGYEVFTAETPGALESNQLVRIEIDHRKGATSGIRLFWESSSQPLAIIDGTRLYSHANHIQGSPFEVKPRAILPDIPAACSLEVTSWDTLRVSWSPPEDDGGSYVTKYLVEHYDASAAPIVPLSEEVLVKNGQQSAYSLDIGGLEQSSDVADGFGVRVLASNSEGYGPPCIRFMKPSGPPLPPDVVELERVAGNPSAISLHFTSVTSPSDHGDPTTGYFVEWDVAPDFANATSADLDGGSFASERLPSYSNEGKQFNRFLIENLTPGQEYWVRIAAINGNGKGPSAPRASIVPGSKPSSDLGFDDGTATLSTITADASISVKESSSTLQVAWRAPYAANGFPITHFLVEHWMSGGVQEVEEITLLSSSDNPVHGTFTLRYGDAKTGSLSVDSSAETVKTALESLSTIRSAKVWRSGSNPDLTWTCTFLSEYPAVYGLRLEVHHSTELADPADSSNAPLLQINVVTPGSLPMGYHAETIHVEDAAQEQYSLVLRDLVPGQAYYCQVSSGNELGYGHPRATTPFSFAPPTQKSSKPLNIILSITSSDSIEVLFSGPESDGGDAITQYRIDWDASENFNGTDGSTPLGSYSFIAPLDEQGCAPCSHTISSLAQGVDYFVRVYAYNSHGYSNEPGLPSPPFLAPQTTPSPPIEATLSPISDIEIQVNFSSTTNDGGSPVEKYKIEWRPMGYLPSFLGENGQDILYSRYNVQSLTISADEDDLDGGFRVMYGGHTSGRISAGATESDLKATLESLPTVGSTVVSRDTLANGVTWVVTFLSNYGDGAGGFGPGELLHVSIYSDSLSDDFVLDTASESISGSPMLHGTNARLIVREEVRAFDGYEQQVISAQCSTPSGILSGHYVISFDGVSSNELPFDASASDVETALEMNGSVGAAKVTRRKMSDRLNSFEWNVIFLDYLGNVPLLKVHNHLTCAGGTTLLYATERAQGVLPGMDGSQVGKTEIDAGNLDDYSITVGGLHHNIPYHFQVSAANSQGYGTSQFSTPATMTPKSKPDRPFAVELASIDDTRLEVSWKTLSPQHELAQYRINLGEHEFDVFPLVEVQALILESSADDVSGSFRVHFNGEKTGPIGLISSSDALKDALHGLSTVDEVEVSESTLTSVYPYGRRWTITFISPRGNLPSLLVDTGSGKPSTVATGGTLSGSDAILRVETVHKGGLPSSFVTPPVLSSLNAYTAQVSSHNGHFWSDASSSINSLSPSKTNPSEPQDVTIHVLSPSQLLVSWADPLFDGGNDLRHYSIEWSDSEVWGDSEALVSVDPSESSHNYVIENLQNKSYYVRVFARTTHGFSSPVLATPLLFDD</sequence>
<dbReference type="InterPro" id="IPR014756">
    <property type="entry name" value="Ig_E-set"/>
</dbReference>
<dbReference type="Pfam" id="PF00630">
    <property type="entry name" value="Filamin"/>
    <property type="match status" value="2"/>
</dbReference>
<gene>
    <name evidence="5" type="ORF">THAOC_20387</name>
</gene>
<evidence type="ECO:0000256" key="2">
    <source>
        <dbReference type="PROSITE-ProRule" id="PRU00087"/>
    </source>
</evidence>
<dbReference type="eggNOG" id="KOG0613">
    <property type="taxonomic scope" value="Eukaryota"/>
</dbReference>
<dbReference type="InterPro" id="IPR017868">
    <property type="entry name" value="Filamin/ABP280_repeat-like"/>
</dbReference>
<keyword evidence="1" id="KW-0677">Repeat</keyword>
<feature type="domain" description="Fibronectin type-III" evidence="3">
    <location>
        <begin position="3369"/>
        <end position="3488"/>
    </location>
</feature>
<dbReference type="Pfam" id="PF00041">
    <property type="entry name" value="fn3"/>
    <property type="match status" value="3"/>
</dbReference>
<feature type="repeat" description="Filamin" evidence="2">
    <location>
        <begin position="2382"/>
        <end position="2475"/>
    </location>
</feature>
<dbReference type="PANTHER" id="PTHR13817:SF73">
    <property type="entry name" value="FIBRONECTIN TYPE-III DOMAIN-CONTAINING PROTEIN"/>
    <property type="match status" value="1"/>
</dbReference>
<dbReference type="InterPro" id="IPR037524">
    <property type="entry name" value="PA14/GLEYA"/>
</dbReference>
<evidence type="ECO:0008006" key="7">
    <source>
        <dbReference type="Google" id="ProtNLM"/>
    </source>
</evidence>
<dbReference type="Proteomes" id="UP000266841">
    <property type="component" value="Unassembled WGS sequence"/>
</dbReference>
<feature type="domain" description="PA14" evidence="4">
    <location>
        <begin position="1884"/>
        <end position="2052"/>
    </location>
</feature>
<dbReference type="InterPro" id="IPR001298">
    <property type="entry name" value="Filamin/ABP280_rpt"/>
</dbReference>
<dbReference type="SMART" id="SM00557">
    <property type="entry name" value="IG_FLMN"/>
    <property type="match status" value="2"/>
</dbReference>
<dbReference type="SMART" id="SM00758">
    <property type="entry name" value="PA14"/>
    <property type="match status" value="3"/>
</dbReference>
<feature type="domain" description="PA14" evidence="4">
    <location>
        <begin position="563"/>
        <end position="701"/>
    </location>
</feature>
<dbReference type="PROSITE" id="PS50194">
    <property type="entry name" value="FILAMIN_REPEAT"/>
    <property type="match status" value="2"/>
</dbReference>
<evidence type="ECO:0000256" key="1">
    <source>
        <dbReference type="ARBA" id="ARBA00022737"/>
    </source>
</evidence>
<feature type="repeat" description="Filamin" evidence="2">
    <location>
        <begin position="884"/>
        <end position="964"/>
    </location>
</feature>
<dbReference type="OrthoDB" id="66330at2759"/>